<dbReference type="PANTHER" id="PTHR33021:SF193">
    <property type="entry name" value="OS06G0218600 PROTEIN"/>
    <property type="match status" value="1"/>
</dbReference>
<dbReference type="PANTHER" id="PTHR33021">
    <property type="entry name" value="BLUE COPPER PROTEIN"/>
    <property type="match status" value="1"/>
</dbReference>
<feature type="region of interest" description="Disordered" evidence="3">
    <location>
        <begin position="77"/>
        <end position="104"/>
    </location>
</feature>
<organism evidence="5 6">
    <name type="scientific">Apostasia shenzhenica</name>
    <dbReference type="NCBI Taxonomy" id="1088818"/>
    <lineage>
        <taxon>Eukaryota</taxon>
        <taxon>Viridiplantae</taxon>
        <taxon>Streptophyta</taxon>
        <taxon>Embryophyta</taxon>
        <taxon>Tracheophyta</taxon>
        <taxon>Spermatophyta</taxon>
        <taxon>Magnoliopsida</taxon>
        <taxon>Liliopsida</taxon>
        <taxon>Asparagales</taxon>
        <taxon>Orchidaceae</taxon>
        <taxon>Apostasioideae</taxon>
        <taxon>Apostasia</taxon>
    </lineage>
</organism>
<evidence type="ECO:0000256" key="1">
    <source>
        <dbReference type="ARBA" id="ARBA00022723"/>
    </source>
</evidence>
<dbReference type="CDD" id="cd04216">
    <property type="entry name" value="Phytocyanin"/>
    <property type="match status" value="1"/>
</dbReference>
<reference evidence="5 6" key="1">
    <citation type="journal article" date="2017" name="Nature">
        <title>The Apostasia genome and the evolution of orchids.</title>
        <authorList>
            <person name="Zhang G.Q."/>
            <person name="Liu K.W."/>
            <person name="Li Z."/>
            <person name="Lohaus R."/>
            <person name="Hsiao Y.Y."/>
            <person name="Niu S.C."/>
            <person name="Wang J.Y."/>
            <person name="Lin Y.C."/>
            <person name="Xu Q."/>
            <person name="Chen L.J."/>
            <person name="Yoshida K."/>
            <person name="Fujiwara S."/>
            <person name="Wang Z.W."/>
            <person name="Zhang Y.Q."/>
            <person name="Mitsuda N."/>
            <person name="Wang M."/>
            <person name="Liu G.H."/>
            <person name="Pecoraro L."/>
            <person name="Huang H.X."/>
            <person name="Xiao X.J."/>
            <person name="Lin M."/>
            <person name="Wu X.Y."/>
            <person name="Wu W.L."/>
            <person name="Chen Y.Y."/>
            <person name="Chang S.B."/>
            <person name="Sakamoto S."/>
            <person name="Ohme-Takagi M."/>
            <person name="Yagi M."/>
            <person name="Zeng S.J."/>
            <person name="Shen C.Y."/>
            <person name="Yeh C.M."/>
            <person name="Luo Y.B."/>
            <person name="Tsai W.C."/>
            <person name="Van de Peer Y."/>
            <person name="Liu Z.J."/>
        </authorList>
    </citation>
    <scope>NUCLEOTIDE SEQUENCE [LARGE SCALE GENOMIC DNA]</scope>
    <source>
        <strain evidence="6">cv. Shenzhen</strain>
        <tissue evidence="5">Stem</tissue>
    </source>
</reference>
<evidence type="ECO:0000259" key="4">
    <source>
        <dbReference type="PROSITE" id="PS51485"/>
    </source>
</evidence>
<dbReference type="Proteomes" id="UP000236161">
    <property type="component" value="Unassembled WGS sequence"/>
</dbReference>
<name>A0A2I0A5H9_9ASPA</name>
<evidence type="ECO:0000256" key="3">
    <source>
        <dbReference type="SAM" id="MobiDB-lite"/>
    </source>
</evidence>
<dbReference type="OrthoDB" id="206968at2759"/>
<accession>A0A2I0A5H9</accession>
<evidence type="ECO:0000313" key="6">
    <source>
        <dbReference type="Proteomes" id="UP000236161"/>
    </source>
</evidence>
<proteinExistence type="predicted"/>
<keyword evidence="2" id="KW-0186">Copper</keyword>
<dbReference type="InterPro" id="IPR003245">
    <property type="entry name" value="Phytocyanin_dom"/>
</dbReference>
<dbReference type="InterPro" id="IPR008972">
    <property type="entry name" value="Cupredoxin"/>
</dbReference>
<keyword evidence="1" id="KW-0479">Metal-binding</keyword>
<sequence>MDGMDVNTSVFNYATGAHTVDEVGASDYQSCSTSNSLATDSSGATTVPLKAAGTRYFICSVPGHCAGGMKLAVTVAGASPSTPSSGTSSSTPSPPYASGTGTTSPSTAGYHYSAAGDTMGPAMAVAAAIGLLLVGVF</sequence>
<dbReference type="EMBL" id="KZ452018">
    <property type="protein sequence ID" value="PKA50795.1"/>
    <property type="molecule type" value="Genomic_DNA"/>
</dbReference>
<evidence type="ECO:0000313" key="5">
    <source>
        <dbReference type="EMBL" id="PKA50795.1"/>
    </source>
</evidence>
<keyword evidence="6" id="KW-1185">Reference proteome</keyword>
<protein>
    <submittedName>
        <fullName evidence="5">Blue copper protein</fullName>
    </submittedName>
</protein>
<dbReference type="PROSITE" id="PS00196">
    <property type="entry name" value="COPPER_BLUE"/>
    <property type="match status" value="1"/>
</dbReference>
<dbReference type="GO" id="GO:0005886">
    <property type="term" value="C:plasma membrane"/>
    <property type="evidence" value="ECO:0007669"/>
    <property type="project" value="TreeGrafter"/>
</dbReference>
<dbReference type="InterPro" id="IPR039391">
    <property type="entry name" value="Phytocyanin-like"/>
</dbReference>
<gene>
    <name evidence="5" type="ORF">AXF42_Ash017674</name>
</gene>
<dbReference type="GO" id="GO:0046872">
    <property type="term" value="F:metal ion binding"/>
    <property type="evidence" value="ECO:0007669"/>
    <property type="project" value="UniProtKB-KW"/>
</dbReference>
<dbReference type="Gene3D" id="2.60.40.420">
    <property type="entry name" value="Cupredoxins - blue copper proteins"/>
    <property type="match status" value="1"/>
</dbReference>
<dbReference type="InterPro" id="IPR028871">
    <property type="entry name" value="BlueCu_1_BS"/>
</dbReference>
<evidence type="ECO:0000256" key="2">
    <source>
        <dbReference type="ARBA" id="ARBA00023008"/>
    </source>
</evidence>
<feature type="domain" description="Phytocyanin" evidence="4">
    <location>
        <begin position="1"/>
        <end position="77"/>
    </location>
</feature>
<dbReference type="SUPFAM" id="SSF49503">
    <property type="entry name" value="Cupredoxins"/>
    <property type="match status" value="1"/>
</dbReference>
<dbReference type="GO" id="GO:0009055">
    <property type="term" value="F:electron transfer activity"/>
    <property type="evidence" value="ECO:0007669"/>
    <property type="project" value="InterPro"/>
</dbReference>
<dbReference type="AlphaFoldDB" id="A0A2I0A5H9"/>
<dbReference type="STRING" id="1088818.A0A2I0A5H9"/>
<dbReference type="Pfam" id="PF02298">
    <property type="entry name" value="Cu_bind_like"/>
    <property type="match status" value="1"/>
</dbReference>
<dbReference type="PROSITE" id="PS51485">
    <property type="entry name" value="PHYTOCYANIN"/>
    <property type="match status" value="1"/>
</dbReference>